<dbReference type="EMBL" id="BDQF01000001">
    <property type="protein sequence ID" value="GAW78930.1"/>
    <property type="molecule type" value="Genomic_DNA"/>
</dbReference>
<keyword evidence="1" id="KW-0175">Coiled coil</keyword>
<dbReference type="Proteomes" id="UP000195521">
    <property type="component" value="Unassembled WGS sequence"/>
</dbReference>
<dbReference type="AlphaFoldDB" id="A0A1Y1J9I5"/>
<dbReference type="RefSeq" id="XP_028541519.1">
    <property type="nucleotide sequence ID" value="XM_028685718.1"/>
</dbReference>
<sequence>MDSEEIVCVHVNLKFLIFKSIEKNDNCLCDNFIINLADINDIESDNKSKEYFIKKFHKILKKKKRNEYECILNGTITEIAIFLFQHIELYIQISKIEYDIDGQNGDRGKWEKEAGESVEEGVEEVVEEDVEKVTEEEVEEEKKYRSPFSKTRRGKNTKLGKNKIHLLKSVDVLDDNINFENGKIYFKCLFKDLINDFEFVHKRKYENISNFYVSNDFIFSITVKFEECMIEKRDLEEKKNMNPVKDRYTHENDDFHYNHQDYHHYAHLDKHQYKYWHLVNLFHMTNLFYLYISFDSYGNNFFHENCVEVTVGDMAQSVSEKVHMDDSMNPISKNPNESVYSPSCLASNDEDVDNHHLNEENNRIVSDLPISKNKNSIGCHFSLTLIDRMEELYDYFCINDIHIIFNKTKLYVEKKGGALFSRHKKDGENWTCYKDMKKITYHLNTLCEDKPSLKFQATIMSIFLCSHAEASIGKFANPVRWRGGDSCRSESDNVDRSSDRGRCRNRGGNVHYKNKDPYPKCSKTSSWDVKIIQNKNKFNTVIMEKFLTWNFFLSVQSCHILELSNIYAEKRKTKQNDFFVKIESGFLQHRFISPFYVFQESKQIELKNCHVSQDFQWKDGKSLCTHLENEVIHFELSLREVQKDEGEFQSDINKDKCSGINIGLGELSLKDLTKELKSIMMKEEEEGPIQTYYKFDYCIPLYLNVFKEKYLTSELNISIYLSKHEGKIENERELKLVRRNISLLEEENLTDGRGLNKIHKTNDITTEAMNKRINYTNNGLNSIPRNIYEFKLWKEEEEKRMGEVLKKKEKNIMRKLIKKYEFMERERKNEFEIKKNELKEIVIKIKEEQINIKKNENVIKLKDKELNDEIYLLEKKLKKIKYAFEKSLYVFKRNLRKNNLSAQMIKEYDELISNYKNVLAQMKILKKENQEMKSILSKYNNKDNAIISNSYFEALKIELKRLKHFYKQTVEAEKRGDAHKGDTHKIYIKSVRKNRNKITQLITSIIPQIEYIYDLTNDDLLEEKFRSILRDLQQVNFILKGESKELEQGFPDECHDDTCDELYLNAQDDLHPNNSLNKYWEKEQTEQKNKLTNLVYTKDKGSHGKDLPTSSKVKNLIKNNNLPKGKKSLPYYTQRVVPARGARKDKGGKVGGIIPPIVSEKIKGVREKLDKITTNEKSQKRDDSYCIPKMEGFKKREKTNNNTKIADNLKSEINRLIETGIYNEDDTIIKNMKKKLNALL</sequence>
<gene>
    <name evidence="2" type="ORF">PGO_010780</name>
</gene>
<accession>A0A1Y1J9I5</accession>
<name>A0A1Y1J9I5_PLAGO</name>
<proteinExistence type="predicted"/>
<evidence type="ECO:0000313" key="2">
    <source>
        <dbReference type="EMBL" id="GAW78930.1"/>
    </source>
</evidence>
<protein>
    <submittedName>
        <fullName evidence="2">Cg7 protein</fullName>
    </submittedName>
</protein>
<organism evidence="2 3">
    <name type="scientific">Plasmodium gonderi</name>
    <dbReference type="NCBI Taxonomy" id="77519"/>
    <lineage>
        <taxon>Eukaryota</taxon>
        <taxon>Sar</taxon>
        <taxon>Alveolata</taxon>
        <taxon>Apicomplexa</taxon>
        <taxon>Aconoidasida</taxon>
        <taxon>Haemosporida</taxon>
        <taxon>Plasmodiidae</taxon>
        <taxon>Plasmodium</taxon>
        <taxon>Plasmodium (Plasmodium)</taxon>
    </lineage>
</organism>
<evidence type="ECO:0000256" key="1">
    <source>
        <dbReference type="SAM" id="Coils"/>
    </source>
</evidence>
<reference evidence="3" key="1">
    <citation type="submission" date="2017-04" db="EMBL/GenBank/DDBJ databases">
        <title>Plasmodium gonderi genome.</title>
        <authorList>
            <person name="Arisue N."/>
            <person name="Honma H."/>
            <person name="Kawai S."/>
            <person name="Tougan T."/>
            <person name="Tanabe K."/>
            <person name="Horii T."/>
        </authorList>
    </citation>
    <scope>NUCLEOTIDE SEQUENCE [LARGE SCALE GENOMIC DNA]</scope>
    <source>
        <strain evidence="3">ATCC 30045</strain>
    </source>
</reference>
<feature type="coiled-coil region" evidence="1">
    <location>
        <begin position="908"/>
        <end position="942"/>
    </location>
</feature>
<keyword evidence="3" id="KW-1185">Reference proteome</keyword>
<comment type="caution">
    <text evidence="2">The sequence shown here is derived from an EMBL/GenBank/DDBJ whole genome shotgun (WGS) entry which is preliminary data.</text>
</comment>
<dbReference type="OMA" id="FQATIMS"/>
<dbReference type="GeneID" id="39745628"/>
<evidence type="ECO:0000313" key="3">
    <source>
        <dbReference type="Proteomes" id="UP000195521"/>
    </source>
</evidence>
<dbReference type="OrthoDB" id="371707at2759"/>
<feature type="coiled-coil region" evidence="1">
    <location>
        <begin position="806"/>
        <end position="848"/>
    </location>
</feature>